<evidence type="ECO:0000313" key="1">
    <source>
        <dbReference type="EMBL" id="EDQ00883.1"/>
    </source>
</evidence>
<dbReference type="PANTHER" id="PTHR43347">
    <property type="entry name" value="ACYL-COA SYNTHETASE"/>
    <property type="match status" value="1"/>
</dbReference>
<dbReference type="EMBL" id="ABIC01000015">
    <property type="protein sequence ID" value="EDQ00883.1"/>
    <property type="molecule type" value="Genomic_DNA"/>
</dbReference>
<gene>
    <name evidence="1" type="ORF">KT99_05302</name>
</gene>
<dbReference type="Gene3D" id="3.40.50.12780">
    <property type="entry name" value="N-terminal domain of ligase-like"/>
    <property type="match status" value="1"/>
</dbReference>
<keyword evidence="2" id="KW-1185">Reference proteome</keyword>
<dbReference type="AlphaFoldDB" id="A9D8X7"/>
<organism evidence="1 2">
    <name type="scientific">Shewanella benthica KT99</name>
    <dbReference type="NCBI Taxonomy" id="314608"/>
    <lineage>
        <taxon>Bacteria</taxon>
        <taxon>Pseudomonadati</taxon>
        <taxon>Pseudomonadota</taxon>
        <taxon>Gammaproteobacteria</taxon>
        <taxon>Alteromonadales</taxon>
        <taxon>Shewanellaceae</taxon>
        <taxon>Shewanella</taxon>
    </lineage>
</organism>
<dbReference type="Proteomes" id="UP000005839">
    <property type="component" value="Unassembled WGS sequence"/>
</dbReference>
<reference evidence="1 2" key="1">
    <citation type="submission" date="2007-10" db="EMBL/GenBank/DDBJ databases">
        <authorList>
            <person name="Yayanos A."/>
            <person name="Ferriera S."/>
            <person name="Johnson J."/>
            <person name="Kravitz S."/>
            <person name="Halpern A."/>
            <person name="Remington K."/>
            <person name="Beeson K."/>
            <person name="Tran B."/>
            <person name="Rogers Y.-H."/>
            <person name="Friedman R."/>
            <person name="Venter J.C."/>
        </authorList>
    </citation>
    <scope>NUCLEOTIDE SEQUENCE [LARGE SCALE GENOMIC DNA]</scope>
    <source>
        <strain evidence="1 2">KT99</strain>
    </source>
</reference>
<evidence type="ECO:0000313" key="2">
    <source>
        <dbReference type="Proteomes" id="UP000005839"/>
    </source>
</evidence>
<keyword evidence="1" id="KW-0436">Ligase</keyword>
<dbReference type="SUPFAM" id="SSF56801">
    <property type="entry name" value="Acetyl-CoA synthetase-like"/>
    <property type="match status" value="1"/>
</dbReference>
<proteinExistence type="predicted"/>
<name>A9D8X7_9GAMM</name>
<sequence length="58" mass="6696">MAPTAIRAIKRDDPDGDFLRDVDLSCLKTLFLAGERCDPDTLLWAEARLKKPVIDHWW</sequence>
<comment type="caution">
    <text evidence="1">The sequence shown here is derived from an EMBL/GenBank/DDBJ whole genome shotgun (WGS) entry which is preliminary data.</text>
</comment>
<dbReference type="STRING" id="314608.KT99_05302"/>
<dbReference type="GO" id="GO:0050218">
    <property type="term" value="F:propionate-CoA ligase activity"/>
    <property type="evidence" value="ECO:0007669"/>
    <property type="project" value="TreeGrafter"/>
</dbReference>
<accession>A9D8X7</accession>
<protein>
    <submittedName>
        <fullName evidence="1">Propionate--CoA ligase</fullName>
    </submittedName>
</protein>
<dbReference type="PANTHER" id="PTHR43347:SF3">
    <property type="entry name" value="ACYL-COA SYNTHETASE SHORT-CHAIN FAMILY MEMBER 3, MITOCHONDRIAL"/>
    <property type="match status" value="1"/>
</dbReference>
<dbReference type="InterPro" id="IPR042099">
    <property type="entry name" value="ANL_N_sf"/>
</dbReference>